<organism evidence="2 3">
    <name type="scientific">Russula ochroleuca</name>
    <dbReference type="NCBI Taxonomy" id="152965"/>
    <lineage>
        <taxon>Eukaryota</taxon>
        <taxon>Fungi</taxon>
        <taxon>Dikarya</taxon>
        <taxon>Basidiomycota</taxon>
        <taxon>Agaricomycotina</taxon>
        <taxon>Agaricomycetes</taxon>
        <taxon>Russulales</taxon>
        <taxon>Russulaceae</taxon>
        <taxon>Russula</taxon>
    </lineage>
</organism>
<proteinExistence type="predicted"/>
<feature type="region of interest" description="Disordered" evidence="1">
    <location>
        <begin position="64"/>
        <end position="85"/>
    </location>
</feature>
<reference evidence="2" key="2">
    <citation type="journal article" date="2020" name="Nat. Commun.">
        <title>Large-scale genome sequencing of mycorrhizal fungi provides insights into the early evolution of symbiotic traits.</title>
        <authorList>
            <person name="Miyauchi S."/>
            <person name="Kiss E."/>
            <person name="Kuo A."/>
            <person name="Drula E."/>
            <person name="Kohler A."/>
            <person name="Sanchez-Garcia M."/>
            <person name="Morin E."/>
            <person name="Andreopoulos B."/>
            <person name="Barry K.W."/>
            <person name="Bonito G."/>
            <person name="Buee M."/>
            <person name="Carver A."/>
            <person name="Chen C."/>
            <person name="Cichocki N."/>
            <person name="Clum A."/>
            <person name="Culley D."/>
            <person name="Crous P.W."/>
            <person name="Fauchery L."/>
            <person name="Girlanda M."/>
            <person name="Hayes R.D."/>
            <person name="Keri Z."/>
            <person name="LaButti K."/>
            <person name="Lipzen A."/>
            <person name="Lombard V."/>
            <person name="Magnuson J."/>
            <person name="Maillard F."/>
            <person name="Murat C."/>
            <person name="Nolan M."/>
            <person name="Ohm R.A."/>
            <person name="Pangilinan J."/>
            <person name="Pereira M.F."/>
            <person name="Perotto S."/>
            <person name="Peter M."/>
            <person name="Pfister S."/>
            <person name="Riley R."/>
            <person name="Sitrit Y."/>
            <person name="Stielow J.B."/>
            <person name="Szollosi G."/>
            <person name="Zifcakova L."/>
            <person name="Stursova M."/>
            <person name="Spatafora J.W."/>
            <person name="Tedersoo L."/>
            <person name="Vaario L.M."/>
            <person name="Yamada A."/>
            <person name="Yan M."/>
            <person name="Wang P."/>
            <person name="Xu J."/>
            <person name="Bruns T."/>
            <person name="Baldrian P."/>
            <person name="Vilgalys R."/>
            <person name="Dunand C."/>
            <person name="Henrissat B."/>
            <person name="Grigoriev I.V."/>
            <person name="Hibbett D."/>
            <person name="Nagy L.G."/>
            <person name="Martin F.M."/>
        </authorList>
    </citation>
    <scope>NUCLEOTIDE SEQUENCE</scope>
    <source>
        <strain evidence="2">Prilba</strain>
    </source>
</reference>
<evidence type="ECO:0000313" key="2">
    <source>
        <dbReference type="EMBL" id="KAF8481711.1"/>
    </source>
</evidence>
<dbReference type="OrthoDB" id="3183668at2759"/>
<protein>
    <submittedName>
        <fullName evidence="2">Uncharacterized protein</fullName>
    </submittedName>
</protein>
<gene>
    <name evidence="2" type="ORF">DFH94DRAFT_405090</name>
</gene>
<evidence type="ECO:0000313" key="3">
    <source>
        <dbReference type="Proteomes" id="UP000759537"/>
    </source>
</evidence>
<name>A0A9P5MY52_9AGAM</name>
<evidence type="ECO:0000256" key="1">
    <source>
        <dbReference type="SAM" id="MobiDB-lite"/>
    </source>
</evidence>
<keyword evidence="3" id="KW-1185">Reference proteome</keyword>
<dbReference type="Proteomes" id="UP000759537">
    <property type="component" value="Unassembled WGS sequence"/>
</dbReference>
<dbReference type="EMBL" id="WHVB01000006">
    <property type="protein sequence ID" value="KAF8481711.1"/>
    <property type="molecule type" value="Genomic_DNA"/>
</dbReference>
<accession>A0A9P5MY52</accession>
<reference evidence="2" key="1">
    <citation type="submission" date="2019-10" db="EMBL/GenBank/DDBJ databases">
        <authorList>
            <consortium name="DOE Joint Genome Institute"/>
            <person name="Kuo A."/>
            <person name="Miyauchi S."/>
            <person name="Kiss E."/>
            <person name="Drula E."/>
            <person name="Kohler A."/>
            <person name="Sanchez-Garcia M."/>
            <person name="Andreopoulos B."/>
            <person name="Barry K.W."/>
            <person name="Bonito G."/>
            <person name="Buee M."/>
            <person name="Carver A."/>
            <person name="Chen C."/>
            <person name="Cichocki N."/>
            <person name="Clum A."/>
            <person name="Culley D."/>
            <person name="Crous P.W."/>
            <person name="Fauchery L."/>
            <person name="Girlanda M."/>
            <person name="Hayes R."/>
            <person name="Keri Z."/>
            <person name="LaButti K."/>
            <person name="Lipzen A."/>
            <person name="Lombard V."/>
            <person name="Magnuson J."/>
            <person name="Maillard F."/>
            <person name="Morin E."/>
            <person name="Murat C."/>
            <person name="Nolan M."/>
            <person name="Ohm R."/>
            <person name="Pangilinan J."/>
            <person name="Pereira M."/>
            <person name="Perotto S."/>
            <person name="Peter M."/>
            <person name="Riley R."/>
            <person name="Sitrit Y."/>
            <person name="Stielow B."/>
            <person name="Szollosi G."/>
            <person name="Zifcakova L."/>
            <person name="Stursova M."/>
            <person name="Spatafora J.W."/>
            <person name="Tedersoo L."/>
            <person name="Vaario L.-M."/>
            <person name="Yamada A."/>
            <person name="Yan M."/>
            <person name="Wang P."/>
            <person name="Xu J."/>
            <person name="Bruns T."/>
            <person name="Baldrian P."/>
            <person name="Vilgalys R."/>
            <person name="Henrissat B."/>
            <person name="Grigoriev I.V."/>
            <person name="Hibbett D."/>
            <person name="Nagy L.G."/>
            <person name="Martin F.M."/>
        </authorList>
    </citation>
    <scope>NUCLEOTIDE SEQUENCE</scope>
    <source>
        <strain evidence="2">Prilba</strain>
    </source>
</reference>
<comment type="caution">
    <text evidence="2">The sequence shown here is derived from an EMBL/GenBank/DDBJ whole genome shotgun (WGS) entry which is preliminary data.</text>
</comment>
<sequence>MTTNHPSSVPVQPSQYNSMLSAQPLDCFDNLPGVDSAGNYPAVDYVNPPPPTRYTSTGSVGYYDPPHPATGSAEQRRNQSQFDGHTPGITQCNPIAPGPPRFEQYGPPIPEVPNDCAASHIPLPLNIAGADRGNASIVHPRVSATDDLKNMASHYLHNPGSRIDKLRIRRSRSGAVKVLILLEVDDTM</sequence>
<dbReference type="AlphaFoldDB" id="A0A9P5MY52"/>